<dbReference type="SUPFAM" id="SSF54001">
    <property type="entry name" value="Cysteine proteinases"/>
    <property type="match status" value="1"/>
</dbReference>
<proteinExistence type="predicted"/>
<name>A0AAD6UL82_9AGAR</name>
<sequence>MDGTPNGLHTGYRQIRNIQVVNADIEPLVSSSRKIPATAIDVFGAWLWATKEETGGPQDWCFFPSWLAVLASGKTKSTGQGTIDEHIFAATREGTPSSVLACSRWIMPLCGGSPLHWILAWVDYAAKEIGLFDSIPELGSSSWGELASQC</sequence>
<keyword evidence="2" id="KW-1185">Reference proteome</keyword>
<comment type="caution">
    <text evidence="1">The sequence shown here is derived from an EMBL/GenBank/DDBJ whole genome shotgun (WGS) entry which is preliminary data.</text>
</comment>
<dbReference type="EMBL" id="JARJCW010000163">
    <property type="protein sequence ID" value="KAJ7189885.1"/>
    <property type="molecule type" value="Genomic_DNA"/>
</dbReference>
<evidence type="ECO:0008006" key="3">
    <source>
        <dbReference type="Google" id="ProtNLM"/>
    </source>
</evidence>
<evidence type="ECO:0000313" key="1">
    <source>
        <dbReference type="EMBL" id="KAJ7189885.1"/>
    </source>
</evidence>
<dbReference type="AlphaFoldDB" id="A0AAD6UL82"/>
<dbReference type="InterPro" id="IPR038765">
    <property type="entry name" value="Papain-like_cys_pep_sf"/>
</dbReference>
<dbReference type="Proteomes" id="UP001219525">
    <property type="component" value="Unassembled WGS sequence"/>
</dbReference>
<organism evidence="1 2">
    <name type="scientific">Mycena pura</name>
    <dbReference type="NCBI Taxonomy" id="153505"/>
    <lineage>
        <taxon>Eukaryota</taxon>
        <taxon>Fungi</taxon>
        <taxon>Dikarya</taxon>
        <taxon>Basidiomycota</taxon>
        <taxon>Agaricomycotina</taxon>
        <taxon>Agaricomycetes</taxon>
        <taxon>Agaricomycetidae</taxon>
        <taxon>Agaricales</taxon>
        <taxon>Marasmiineae</taxon>
        <taxon>Mycenaceae</taxon>
        <taxon>Mycena</taxon>
    </lineage>
</organism>
<accession>A0AAD6UL82</accession>
<evidence type="ECO:0000313" key="2">
    <source>
        <dbReference type="Proteomes" id="UP001219525"/>
    </source>
</evidence>
<protein>
    <recommendedName>
        <fullName evidence="3">Ubiquitin-like protease family profile domain-containing protein</fullName>
    </recommendedName>
</protein>
<dbReference type="Gene3D" id="3.40.395.10">
    <property type="entry name" value="Adenoviral Proteinase, Chain A"/>
    <property type="match status" value="1"/>
</dbReference>
<reference evidence="1" key="1">
    <citation type="submission" date="2023-03" db="EMBL/GenBank/DDBJ databases">
        <title>Massive genome expansion in bonnet fungi (Mycena s.s.) driven by repeated elements and novel gene families across ecological guilds.</title>
        <authorList>
            <consortium name="Lawrence Berkeley National Laboratory"/>
            <person name="Harder C.B."/>
            <person name="Miyauchi S."/>
            <person name="Viragh M."/>
            <person name="Kuo A."/>
            <person name="Thoen E."/>
            <person name="Andreopoulos B."/>
            <person name="Lu D."/>
            <person name="Skrede I."/>
            <person name="Drula E."/>
            <person name="Henrissat B."/>
            <person name="Morin E."/>
            <person name="Kohler A."/>
            <person name="Barry K."/>
            <person name="LaButti K."/>
            <person name="Morin E."/>
            <person name="Salamov A."/>
            <person name="Lipzen A."/>
            <person name="Mereny Z."/>
            <person name="Hegedus B."/>
            <person name="Baldrian P."/>
            <person name="Stursova M."/>
            <person name="Weitz H."/>
            <person name="Taylor A."/>
            <person name="Grigoriev I.V."/>
            <person name="Nagy L.G."/>
            <person name="Martin F."/>
            <person name="Kauserud H."/>
        </authorList>
    </citation>
    <scope>NUCLEOTIDE SEQUENCE</scope>
    <source>
        <strain evidence="1">9144</strain>
    </source>
</reference>
<gene>
    <name evidence="1" type="ORF">GGX14DRAFT_408468</name>
</gene>